<dbReference type="RefSeq" id="WP_206575273.1">
    <property type="nucleotide sequence ID" value="NZ_JAFKCV010000014.1"/>
</dbReference>
<gene>
    <name evidence="1" type="ORF">J0A66_18160</name>
</gene>
<dbReference type="AlphaFoldDB" id="A0A939IT71"/>
<accession>A0A939IT71</accession>
<comment type="caution">
    <text evidence="1">The sequence shown here is derived from an EMBL/GenBank/DDBJ whole genome shotgun (WGS) entry which is preliminary data.</text>
</comment>
<sequence>MFVGHGSYAVEHDKDIIVFIAKGAWNVEASRNAIALISRYVDRLTPQEFAIVADTREVEGITPQSADVWSEAVREWLNKIGFQGFEHDLPKPKFLDGLENQ</sequence>
<protein>
    <submittedName>
        <fullName evidence="1">Uncharacterized protein</fullName>
    </submittedName>
</protein>
<organism evidence="1 2">
    <name type="scientific">Bowmanella dokdonensis</name>
    <dbReference type="NCBI Taxonomy" id="751969"/>
    <lineage>
        <taxon>Bacteria</taxon>
        <taxon>Pseudomonadati</taxon>
        <taxon>Pseudomonadota</taxon>
        <taxon>Gammaproteobacteria</taxon>
        <taxon>Alteromonadales</taxon>
        <taxon>Alteromonadaceae</taxon>
        <taxon>Bowmanella</taxon>
    </lineage>
</organism>
<reference evidence="1" key="1">
    <citation type="submission" date="2021-03" db="EMBL/GenBank/DDBJ databases">
        <title>novel species isolated from a fishpond in China.</title>
        <authorList>
            <person name="Lu H."/>
            <person name="Cai Z."/>
        </authorList>
    </citation>
    <scope>NUCLEOTIDE SEQUENCE</scope>
    <source>
        <strain evidence="1">JCM 30855</strain>
    </source>
</reference>
<dbReference type="EMBL" id="JAFKCV010000014">
    <property type="protein sequence ID" value="MBN7827161.1"/>
    <property type="molecule type" value="Genomic_DNA"/>
</dbReference>
<evidence type="ECO:0000313" key="2">
    <source>
        <dbReference type="Proteomes" id="UP000664654"/>
    </source>
</evidence>
<name>A0A939IT71_9ALTE</name>
<evidence type="ECO:0000313" key="1">
    <source>
        <dbReference type="EMBL" id="MBN7827161.1"/>
    </source>
</evidence>
<proteinExistence type="predicted"/>
<keyword evidence="2" id="KW-1185">Reference proteome</keyword>
<dbReference type="Proteomes" id="UP000664654">
    <property type="component" value="Unassembled WGS sequence"/>
</dbReference>